<feature type="non-terminal residue" evidence="10">
    <location>
        <position position="1"/>
    </location>
</feature>
<evidence type="ECO:0000256" key="3">
    <source>
        <dbReference type="ARBA" id="ARBA00009386"/>
    </source>
</evidence>
<evidence type="ECO:0000313" key="10">
    <source>
        <dbReference type="EMBL" id="KFV97705.1"/>
    </source>
</evidence>
<evidence type="ECO:0000256" key="7">
    <source>
        <dbReference type="ARBA" id="ARBA00022989"/>
    </source>
</evidence>
<gene>
    <name evidence="10" type="ORF">N326_10724</name>
</gene>
<organism evidence="10 11">
    <name type="scientific">Eurypyga helias</name>
    <name type="common">Sunbittern</name>
    <name type="synonym">Ardea helias</name>
    <dbReference type="NCBI Taxonomy" id="54383"/>
    <lineage>
        <taxon>Eukaryota</taxon>
        <taxon>Metazoa</taxon>
        <taxon>Chordata</taxon>
        <taxon>Craniata</taxon>
        <taxon>Vertebrata</taxon>
        <taxon>Euteleostomi</taxon>
        <taxon>Archelosauria</taxon>
        <taxon>Archosauria</taxon>
        <taxon>Dinosauria</taxon>
        <taxon>Saurischia</taxon>
        <taxon>Theropoda</taxon>
        <taxon>Coelurosauria</taxon>
        <taxon>Aves</taxon>
        <taxon>Neognathae</taxon>
        <taxon>Neoaves</taxon>
        <taxon>Phaethontimorphae</taxon>
        <taxon>Eurypygiformes</taxon>
        <taxon>Eurypygidae</taxon>
        <taxon>Eurypyga</taxon>
    </lineage>
</organism>
<proteinExistence type="inferred from homology"/>
<name>A0A093KIU9_EURHL</name>
<dbReference type="UniPathway" id="UPA00378"/>
<keyword evidence="5 9" id="KW-0812">Transmembrane</keyword>
<dbReference type="EMBL" id="KK555219">
    <property type="protein sequence ID" value="KFV97705.1"/>
    <property type="molecule type" value="Genomic_DNA"/>
</dbReference>
<evidence type="ECO:0000256" key="1">
    <source>
        <dbReference type="ARBA" id="ARBA00004477"/>
    </source>
</evidence>
<comment type="similarity">
    <text evidence="3 9">Belongs to the DAD/OST2 family.</text>
</comment>
<comment type="pathway">
    <text evidence="2 9">Protein modification; protein glycosylation.</text>
</comment>
<dbReference type="Pfam" id="PF02109">
    <property type="entry name" value="DAD"/>
    <property type="match status" value="1"/>
</dbReference>
<reference evidence="10 11" key="1">
    <citation type="submission" date="2014-04" db="EMBL/GenBank/DDBJ databases">
        <title>Genome evolution of avian class.</title>
        <authorList>
            <person name="Zhang G."/>
            <person name="Li C."/>
        </authorList>
    </citation>
    <scope>NUCLEOTIDE SEQUENCE [LARGE SCALE GENOMIC DNA]</scope>
    <source>
        <strain evidence="10">BGI_N326</strain>
    </source>
</reference>
<keyword evidence="10" id="KW-0808">Transferase</keyword>
<protein>
    <recommendedName>
        <fullName evidence="4 9">Dolichyl-diphosphooligosaccharide--protein glycosyltransferase subunit DAD1</fullName>
        <shortName evidence="9">Oligosaccharyl transferase subunit DAD1</shortName>
    </recommendedName>
</protein>
<dbReference type="GO" id="GO:0008250">
    <property type="term" value="C:oligosaccharyltransferase complex"/>
    <property type="evidence" value="ECO:0007669"/>
    <property type="project" value="InterPro"/>
</dbReference>
<comment type="function">
    <text evidence="9">Subunit of the oligosaccharyl transferase (OST) complex that catalyzes the initial transfer of a defined glycan (Glc(3)Man(9)GlcNAc(2) in eukaryotes) from the lipid carrier dolichol-pyrophosphate to an asparagine residue within an Asn-X-Ser/Thr consensus motif in nascent polypeptide chains, the first step in protein N-glycosylation. N-glycosylation occurs cotranslationally and the complex associates with the Sec61 complex at the channel-forming translocon complex that mediates protein translocation across the endoplasmic reticulum (ER). All subunits are required for a maximal enzyme activity.</text>
</comment>
<keyword evidence="11" id="KW-1185">Reference proteome</keyword>
<comment type="subcellular location">
    <subcellularLocation>
        <location evidence="1 9">Endoplasmic reticulum membrane</location>
        <topology evidence="1 9">Multi-pass membrane protein</topology>
    </subcellularLocation>
</comment>
<evidence type="ECO:0000256" key="8">
    <source>
        <dbReference type="ARBA" id="ARBA00023136"/>
    </source>
</evidence>
<evidence type="ECO:0000256" key="4">
    <source>
        <dbReference type="ARBA" id="ARBA00018947"/>
    </source>
</evidence>
<evidence type="ECO:0000256" key="6">
    <source>
        <dbReference type="ARBA" id="ARBA00022824"/>
    </source>
</evidence>
<comment type="subunit">
    <text evidence="9">Component of the oligosaccharyltransferase (OST) complex.</text>
</comment>
<comment type="caution">
    <text evidence="9">Lacks conserved residue(s) required for the propagation of feature annotation.</text>
</comment>
<accession>A0A093KIU9</accession>
<dbReference type="GO" id="GO:0006487">
    <property type="term" value="P:protein N-linked glycosylation"/>
    <property type="evidence" value="ECO:0007669"/>
    <property type="project" value="TreeGrafter"/>
</dbReference>
<dbReference type="AlphaFoldDB" id="A0A093KIU9"/>
<feature type="non-terminal residue" evidence="10">
    <location>
        <position position="82"/>
    </location>
</feature>
<dbReference type="GO" id="GO:0016740">
    <property type="term" value="F:transferase activity"/>
    <property type="evidence" value="ECO:0007669"/>
    <property type="project" value="UniProtKB-KW"/>
</dbReference>
<keyword evidence="7 9" id="KW-1133">Transmembrane helix</keyword>
<dbReference type="InterPro" id="IPR003038">
    <property type="entry name" value="DAD/Ost2"/>
</dbReference>
<keyword evidence="8 9" id="KW-0472">Membrane</keyword>
<evidence type="ECO:0000256" key="9">
    <source>
        <dbReference type="RuleBase" id="RU361136"/>
    </source>
</evidence>
<feature type="transmembrane region" description="Helical" evidence="9">
    <location>
        <begin position="6"/>
        <end position="28"/>
    </location>
</feature>
<dbReference type="Proteomes" id="UP000054232">
    <property type="component" value="Unassembled WGS sequence"/>
</dbReference>
<sequence length="82" mass="8703">LKVLDAYLVYVLLSGALQFGYCLGVGTFPFNSFLSGFLSAVGSFILGDQPQNKGEFQGISPDGALAGFPFANNILHLVVNFV</sequence>
<keyword evidence="6 9" id="KW-0256">Endoplasmic reticulum</keyword>
<dbReference type="PANTHER" id="PTHR10705:SF0">
    <property type="entry name" value="DOLICHYL-DIPHOSPHOOLIGOSACCHARIDE--PROTEIN GLYCOSYLTRANSFERASE SUBUNIT DAD1"/>
    <property type="match status" value="1"/>
</dbReference>
<evidence type="ECO:0000256" key="5">
    <source>
        <dbReference type="ARBA" id="ARBA00022692"/>
    </source>
</evidence>
<dbReference type="PANTHER" id="PTHR10705">
    <property type="entry name" value="DOLICHYL-DIPHOSPHOOLIGOSACCHARIDE--PROTEIN GLYCOSYLTRANSFERASE SUBUNIT DAD1"/>
    <property type="match status" value="1"/>
</dbReference>
<evidence type="ECO:0000256" key="2">
    <source>
        <dbReference type="ARBA" id="ARBA00004922"/>
    </source>
</evidence>
<evidence type="ECO:0000313" key="11">
    <source>
        <dbReference type="Proteomes" id="UP000054232"/>
    </source>
</evidence>